<keyword evidence="5 8" id="KW-0443">Lipid metabolism</keyword>
<dbReference type="OrthoDB" id="9811735at2"/>
<dbReference type="PROSITE" id="PS00188">
    <property type="entry name" value="BIOTIN"/>
    <property type="match status" value="1"/>
</dbReference>
<protein>
    <recommendedName>
        <fullName evidence="2 8">Biotin carboxyl carrier protein of acetyl-CoA carboxylase</fullName>
    </recommendedName>
</protein>
<dbReference type="InterPro" id="IPR001882">
    <property type="entry name" value="Biotin_BS"/>
</dbReference>
<dbReference type="PANTHER" id="PTHR45266:SF3">
    <property type="entry name" value="OXALOACETATE DECARBOXYLASE ALPHA CHAIN"/>
    <property type="match status" value="1"/>
</dbReference>
<dbReference type="InterPro" id="IPR011053">
    <property type="entry name" value="Single_hybrid_motif"/>
</dbReference>
<dbReference type="GO" id="GO:0006633">
    <property type="term" value="P:fatty acid biosynthetic process"/>
    <property type="evidence" value="ECO:0007669"/>
    <property type="project" value="UniProtKB-UniPathway"/>
</dbReference>
<gene>
    <name evidence="9" type="ORF">DFP99_1519</name>
</gene>
<dbReference type="InterPro" id="IPR050709">
    <property type="entry name" value="Biotin_Carboxyl_Carrier/Decarb"/>
</dbReference>
<dbReference type="UniPathway" id="UPA00094"/>
<dbReference type="InterPro" id="IPR000089">
    <property type="entry name" value="Biotin_lipoyl"/>
</dbReference>
<name>A0A288QSN8_9LACO</name>
<dbReference type="PANTHER" id="PTHR45266">
    <property type="entry name" value="OXALOACETATE DECARBOXYLASE ALPHA CHAIN"/>
    <property type="match status" value="1"/>
</dbReference>
<dbReference type="Gene3D" id="2.40.50.100">
    <property type="match status" value="1"/>
</dbReference>
<proteinExistence type="predicted"/>
<comment type="function">
    <text evidence="8">This protein is a component of the acetyl coenzyme A carboxylase complex; first, biotin carboxylase catalyzes the carboxylation of the carrier protein and then the transcarboxylase transfers the carboxyl group to form malonyl-CoA.</text>
</comment>
<evidence type="ECO:0000256" key="4">
    <source>
        <dbReference type="ARBA" id="ARBA00022832"/>
    </source>
</evidence>
<accession>A0A288QSN8</accession>
<dbReference type="GO" id="GO:0009317">
    <property type="term" value="C:acetyl-CoA carboxylase complex"/>
    <property type="evidence" value="ECO:0007669"/>
    <property type="project" value="InterPro"/>
</dbReference>
<dbReference type="NCBIfam" id="TIGR00531">
    <property type="entry name" value="BCCP"/>
    <property type="match status" value="1"/>
</dbReference>
<dbReference type="GO" id="GO:0003989">
    <property type="term" value="F:acetyl-CoA carboxylase activity"/>
    <property type="evidence" value="ECO:0007669"/>
    <property type="project" value="InterPro"/>
</dbReference>
<evidence type="ECO:0000256" key="6">
    <source>
        <dbReference type="ARBA" id="ARBA00023160"/>
    </source>
</evidence>
<evidence type="ECO:0000256" key="5">
    <source>
        <dbReference type="ARBA" id="ARBA00023098"/>
    </source>
</evidence>
<dbReference type="GeneID" id="94545573"/>
<keyword evidence="6 8" id="KW-0275">Fatty acid biosynthesis</keyword>
<reference evidence="9 10" key="1">
    <citation type="submission" date="2018-07" db="EMBL/GenBank/DDBJ databases">
        <title>Genomic Encyclopedia of Type Strains, Phase III (KMG-III): the genomes of soil and plant-associated and newly described type strains.</title>
        <authorList>
            <person name="Whitman W."/>
        </authorList>
    </citation>
    <scope>NUCLEOTIDE SEQUENCE [LARGE SCALE GENOMIC DNA]</scope>
    <source>
        <strain evidence="9 10">CECT 7031</strain>
    </source>
</reference>
<dbReference type="Pfam" id="PF00364">
    <property type="entry name" value="Biotin_lipoyl"/>
    <property type="match status" value="1"/>
</dbReference>
<evidence type="ECO:0000256" key="1">
    <source>
        <dbReference type="ARBA" id="ARBA00005194"/>
    </source>
</evidence>
<dbReference type="AlphaFoldDB" id="A0A288QSN8"/>
<evidence type="ECO:0000256" key="2">
    <source>
        <dbReference type="ARBA" id="ARBA00017562"/>
    </source>
</evidence>
<evidence type="ECO:0000256" key="8">
    <source>
        <dbReference type="RuleBase" id="RU364072"/>
    </source>
</evidence>
<keyword evidence="4 8" id="KW-0276">Fatty acid metabolism</keyword>
<comment type="caution">
    <text evidence="9">The sequence shown here is derived from an EMBL/GenBank/DDBJ whole genome shotgun (WGS) entry which is preliminary data.</text>
</comment>
<dbReference type="PROSITE" id="PS50968">
    <property type="entry name" value="BIOTINYL_LIPOYL"/>
    <property type="match status" value="1"/>
</dbReference>
<dbReference type="CDD" id="cd06850">
    <property type="entry name" value="biotinyl_domain"/>
    <property type="match status" value="1"/>
</dbReference>
<keyword evidence="10" id="KW-1185">Reference proteome</keyword>
<evidence type="ECO:0000313" key="10">
    <source>
        <dbReference type="Proteomes" id="UP000254912"/>
    </source>
</evidence>
<evidence type="ECO:0000256" key="3">
    <source>
        <dbReference type="ARBA" id="ARBA00022516"/>
    </source>
</evidence>
<dbReference type="Proteomes" id="UP000254912">
    <property type="component" value="Unassembled WGS sequence"/>
</dbReference>
<dbReference type="RefSeq" id="WP_070229657.1">
    <property type="nucleotide sequence ID" value="NZ_BJYO01000006.1"/>
</dbReference>
<evidence type="ECO:0000313" key="9">
    <source>
        <dbReference type="EMBL" id="RDL01612.1"/>
    </source>
</evidence>
<evidence type="ECO:0000256" key="7">
    <source>
        <dbReference type="ARBA" id="ARBA00023267"/>
    </source>
</evidence>
<comment type="pathway">
    <text evidence="1 8">Lipid metabolism; fatty acid biosynthesis.</text>
</comment>
<keyword evidence="3 8" id="KW-0444">Lipid biosynthesis</keyword>
<dbReference type="EMBL" id="QRAS01000004">
    <property type="protein sequence ID" value="RDL01612.1"/>
    <property type="molecule type" value="Genomic_DNA"/>
</dbReference>
<organism evidence="9 10">
    <name type="scientific">Weissella soli</name>
    <dbReference type="NCBI Taxonomy" id="155866"/>
    <lineage>
        <taxon>Bacteria</taxon>
        <taxon>Bacillati</taxon>
        <taxon>Bacillota</taxon>
        <taxon>Bacilli</taxon>
        <taxon>Lactobacillales</taxon>
        <taxon>Lactobacillaceae</taxon>
        <taxon>Weissella</taxon>
    </lineage>
</organism>
<dbReference type="InterPro" id="IPR001249">
    <property type="entry name" value="AcCoA_biotinCC"/>
</dbReference>
<dbReference type="KEGG" id="wso:WSWS_00364"/>
<sequence length="155" mass="16545">MGLSYDEVRALMDELENSSIREFEISEENFHLRMSKNEAAPVIAAAPALANNNGAGNNAAAVEEAAVNPLDKVAKPGVAIKAPLVGTVYLKPKPDAAPFKKVGDTVTVGEQVAIIEAMKLMTPVKSEVAGKIVKILVEDEQVVDFDKPLYIVEEG</sequence>
<dbReference type="PRINTS" id="PR01071">
    <property type="entry name" value="ACOABIOTINCC"/>
</dbReference>
<keyword evidence="7 8" id="KW-0092">Biotin</keyword>
<dbReference type="SUPFAM" id="SSF51230">
    <property type="entry name" value="Single hybrid motif"/>
    <property type="match status" value="1"/>
</dbReference>